<keyword evidence="3 4" id="KW-0539">Nucleus</keyword>
<evidence type="ECO:0000256" key="3">
    <source>
        <dbReference type="ARBA" id="ARBA00023242"/>
    </source>
</evidence>
<feature type="region of interest" description="Disordered" evidence="5">
    <location>
        <begin position="1"/>
        <end position="24"/>
    </location>
</feature>
<dbReference type="GO" id="GO:0003714">
    <property type="term" value="F:transcription corepressor activity"/>
    <property type="evidence" value="ECO:0007669"/>
    <property type="project" value="InterPro"/>
</dbReference>
<evidence type="ECO:0000256" key="1">
    <source>
        <dbReference type="ARBA" id="ARBA00004123"/>
    </source>
</evidence>
<dbReference type="SUPFAM" id="SSF47762">
    <property type="entry name" value="PAH2 domain"/>
    <property type="match status" value="1"/>
</dbReference>
<dbReference type="InterPro" id="IPR036600">
    <property type="entry name" value="PAH_sf"/>
</dbReference>
<dbReference type="OrthoDB" id="10265969at2759"/>
<dbReference type="GO" id="GO:0000122">
    <property type="term" value="P:negative regulation of transcription by RNA polymerase II"/>
    <property type="evidence" value="ECO:0007669"/>
    <property type="project" value="TreeGrafter"/>
</dbReference>
<accession>A0A6A4H472</accession>
<organism evidence="6 7">
    <name type="scientific">Gymnopus androsaceus JB14</name>
    <dbReference type="NCBI Taxonomy" id="1447944"/>
    <lineage>
        <taxon>Eukaryota</taxon>
        <taxon>Fungi</taxon>
        <taxon>Dikarya</taxon>
        <taxon>Basidiomycota</taxon>
        <taxon>Agaricomycotina</taxon>
        <taxon>Agaricomycetes</taxon>
        <taxon>Agaricomycetidae</taxon>
        <taxon>Agaricales</taxon>
        <taxon>Marasmiineae</taxon>
        <taxon>Omphalotaceae</taxon>
        <taxon>Gymnopus</taxon>
    </lineage>
</organism>
<dbReference type="PROSITE" id="PS51477">
    <property type="entry name" value="PAH"/>
    <property type="match status" value="1"/>
</dbReference>
<evidence type="ECO:0000256" key="5">
    <source>
        <dbReference type="SAM" id="MobiDB-lite"/>
    </source>
</evidence>
<dbReference type="GO" id="GO:0070822">
    <property type="term" value="C:Sin3-type complex"/>
    <property type="evidence" value="ECO:0007669"/>
    <property type="project" value="TreeGrafter"/>
</dbReference>
<evidence type="ECO:0000256" key="2">
    <source>
        <dbReference type="ARBA" id="ARBA00022491"/>
    </source>
</evidence>
<protein>
    <recommendedName>
        <fullName evidence="8">PAH2 domain-containing protein</fullName>
    </recommendedName>
</protein>
<evidence type="ECO:0008006" key="8">
    <source>
        <dbReference type="Google" id="ProtNLM"/>
    </source>
</evidence>
<reference evidence="6" key="1">
    <citation type="journal article" date="2019" name="Environ. Microbiol.">
        <title>Fungal ecological strategies reflected in gene transcription - a case study of two litter decomposers.</title>
        <authorList>
            <person name="Barbi F."/>
            <person name="Kohler A."/>
            <person name="Barry K."/>
            <person name="Baskaran P."/>
            <person name="Daum C."/>
            <person name="Fauchery L."/>
            <person name="Ihrmark K."/>
            <person name="Kuo A."/>
            <person name="LaButti K."/>
            <person name="Lipzen A."/>
            <person name="Morin E."/>
            <person name="Grigoriev I.V."/>
            <person name="Henrissat B."/>
            <person name="Lindahl B."/>
            <person name="Martin F."/>
        </authorList>
    </citation>
    <scope>NUCLEOTIDE SEQUENCE</scope>
    <source>
        <strain evidence="6">JB14</strain>
    </source>
</reference>
<dbReference type="InterPro" id="IPR039774">
    <property type="entry name" value="Sin3-like"/>
</dbReference>
<evidence type="ECO:0000313" key="6">
    <source>
        <dbReference type="EMBL" id="KAE9392488.1"/>
    </source>
</evidence>
<dbReference type="Gene3D" id="1.20.1160.11">
    <property type="entry name" value="Paired amphipathic helix"/>
    <property type="match status" value="1"/>
</dbReference>
<dbReference type="EMBL" id="ML769594">
    <property type="protein sequence ID" value="KAE9392488.1"/>
    <property type="molecule type" value="Genomic_DNA"/>
</dbReference>
<dbReference type="PANTHER" id="PTHR12346:SF0">
    <property type="entry name" value="SIN3A, ISOFORM G"/>
    <property type="match status" value="1"/>
</dbReference>
<gene>
    <name evidence="6" type="ORF">BT96DRAFT_924659</name>
</gene>
<name>A0A6A4H472_9AGAR</name>
<keyword evidence="2" id="KW-0678">Repressor</keyword>
<comment type="subcellular location">
    <subcellularLocation>
        <location evidence="1 4">Nucleus</location>
    </subcellularLocation>
</comment>
<dbReference type="Pfam" id="PF02671">
    <property type="entry name" value="PAH"/>
    <property type="match status" value="1"/>
</dbReference>
<dbReference type="Proteomes" id="UP000799118">
    <property type="component" value="Unassembled WGS sequence"/>
</dbReference>
<evidence type="ECO:0000256" key="4">
    <source>
        <dbReference type="PROSITE-ProRule" id="PRU00810"/>
    </source>
</evidence>
<dbReference type="InterPro" id="IPR003822">
    <property type="entry name" value="PAH"/>
</dbReference>
<dbReference type="AlphaFoldDB" id="A0A6A4H472"/>
<keyword evidence="7" id="KW-1185">Reference proteome</keyword>
<sequence>MVPPPSESSLSAQPPISWRDPRPINAQNAVDNINKVTNYLDKVKNEANRDDYRQFLAIMKDFSIKCKLTIIDAVGVIKRVAALLQGYPALIEGFNIFLPEGYSIQCSSETDDVVVATPEGVTGIRRTAA</sequence>
<dbReference type="PANTHER" id="PTHR12346">
    <property type="entry name" value="SIN3B-RELATED"/>
    <property type="match status" value="1"/>
</dbReference>
<proteinExistence type="predicted"/>
<evidence type="ECO:0000313" key="7">
    <source>
        <dbReference type="Proteomes" id="UP000799118"/>
    </source>
</evidence>